<name>A0A4R2MSF9_9BURK</name>
<sequence>MRKASGKRLPHGATSDLVMAALWNIHMRTGRPQPVSRADLVLAVSLPETTVDDRLRVLVKLKKVLKLRRGLYAPIRQQSGQIFDRYRRDRPPAWWEPSPRERLDKAARQPRPPNEKEVLIFPEGVVLIERWLSVAEYLRLESSRQRKSYFRRGLIPDLDNQDGPYKF</sequence>
<gene>
    <name evidence="1" type="ORF">EV674_15510</name>
</gene>
<dbReference type="RefSeq" id="WP_132750519.1">
    <property type="nucleotide sequence ID" value="NZ_QXNC01000091.1"/>
</dbReference>
<reference evidence="1 2" key="1">
    <citation type="submission" date="2019-03" db="EMBL/GenBank/DDBJ databases">
        <title>Genomic Encyclopedia of Type Strains, Phase IV (KMG-IV): sequencing the most valuable type-strain genomes for metagenomic binning, comparative biology and taxonomic classification.</title>
        <authorList>
            <person name="Goeker M."/>
        </authorList>
    </citation>
    <scope>NUCLEOTIDE SEQUENCE [LARGE SCALE GENOMIC DNA]</scope>
    <source>
        <strain evidence="1 2">DSM 1837</strain>
    </source>
</reference>
<keyword evidence="2" id="KW-1185">Reference proteome</keyword>
<dbReference type="AlphaFoldDB" id="A0A4R2MSF9"/>
<organism evidence="1 2">
    <name type="scientific">Simplicispira metamorpha</name>
    <dbReference type="NCBI Taxonomy" id="80881"/>
    <lineage>
        <taxon>Bacteria</taxon>
        <taxon>Pseudomonadati</taxon>
        <taxon>Pseudomonadota</taxon>
        <taxon>Betaproteobacteria</taxon>
        <taxon>Burkholderiales</taxon>
        <taxon>Comamonadaceae</taxon>
        <taxon>Simplicispira</taxon>
    </lineage>
</organism>
<evidence type="ECO:0000313" key="1">
    <source>
        <dbReference type="EMBL" id="TCP10801.1"/>
    </source>
</evidence>
<accession>A0A4R2MSF9</accession>
<evidence type="ECO:0000313" key="2">
    <source>
        <dbReference type="Proteomes" id="UP000295182"/>
    </source>
</evidence>
<protein>
    <submittedName>
        <fullName evidence="1">Uncharacterized protein</fullName>
    </submittedName>
</protein>
<comment type="caution">
    <text evidence="1">The sequence shown here is derived from an EMBL/GenBank/DDBJ whole genome shotgun (WGS) entry which is preliminary data.</text>
</comment>
<dbReference type="Proteomes" id="UP000295182">
    <property type="component" value="Unassembled WGS sequence"/>
</dbReference>
<proteinExistence type="predicted"/>
<dbReference type="EMBL" id="SLXH01000055">
    <property type="protein sequence ID" value="TCP10801.1"/>
    <property type="molecule type" value="Genomic_DNA"/>
</dbReference>